<evidence type="ECO:0000259" key="5">
    <source>
        <dbReference type="PROSITE" id="PS51206"/>
    </source>
</evidence>
<accession>A0A812N908</accession>
<organism evidence="6 7">
    <name type="scientific">Symbiodinium natans</name>
    <dbReference type="NCBI Taxonomy" id="878477"/>
    <lineage>
        <taxon>Eukaryota</taxon>
        <taxon>Sar</taxon>
        <taxon>Alveolata</taxon>
        <taxon>Dinophyceae</taxon>
        <taxon>Suessiales</taxon>
        <taxon>Symbiodiniaceae</taxon>
        <taxon>Symbiodinium</taxon>
    </lineage>
</organism>
<feature type="compositionally biased region" description="Basic and acidic residues" evidence="4">
    <location>
        <begin position="36"/>
        <end position="61"/>
    </location>
</feature>
<feature type="region of interest" description="Disordered" evidence="4">
    <location>
        <begin position="1"/>
        <end position="85"/>
    </location>
</feature>
<keyword evidence="1" id="KW-0547">Nucleotide-binding</keyword>
<keyword evidence="2" id="KW-0378">Hydrolase</keyword>
<dbReference type="InterPro" id="IPR051620">
    <property type="entry name" value="ORF904-like_C"/>
</dbReference>
<dbReference type="PANTHER" id="PTHR35372:SF2">
    <property type="entry name" value="SF3 HELICASE DOMAIN-CONTAINING PROTEIN"/>
    <property type="match status" value="1"/>
</dbReference>
<evidence type="ECO:0000313" key="6">
    <source>
        <dbReference type="EMBL" id="CAE7301643.1"/>
    </source>
</evidence>
<reference evidence="6" key="1">
    <citation type="submission" date="2021-02" db="EMBL/GenBank/DDBJ databases">
        <authorList>
            <person name="Dougan E. K."/>
            <person name="Rhodes N."/>
            <person name="Thang M."/>
            <person name="Chan C."/>
        </authorList>
    </citation>
    <scope>NUCLEOTIDE SEQUENCE</scope>
</reference>
<evidence type="ECO:0000256" key="1">
    <source>
        <dbReference type="ARBA" id="ARBA00022741"/>
    </source>
</evidence>
<protein>
    <recommendedName>
        <fullName evidence="5">SF3 helicase domain-containing protein</fullName>
    </recommendedName>
</protein>
<evidence type="ECO:0000256" key="4">
    <source>
        <dbReference type="SAM" id="MobiDB-lite"/>
    </source>
</evidence>
<sequence>MEPSAVRAGIPMVMPDASEGEESATSLATDAEEKDEQPKEEAEKQAEKEAEQPKEEVRQEEVAEGSVAKRMRIHGPGNGSEQDSLADGEAVDSLCEPVNCAALRRLLQCRAAWSLNLREDLFNILFRCDLQSLLGGDTQELEVMYRALPVLKGKSGRRYSGAKQLTDDDCSAPRVCRRAHKQGLSPFEATRGLFSMDKIVKELGRAALPIADLDIVHAAPVLQNRRHPDKPCLERLVKDRDACYQELACSREAAKKAFNGLICGGGARHLQTMATDFGVTISPFLNEFWGEQQAIRRQDAANHPQAMQELRRRGTRYPEASLQERLYEVDERAAIDKVAEWLRTTPDTGSIVSYEHDGVAVLDPSGVGDDAWKQRLVDGARQQTGLEFAVKPYRSEAMIWELLRQEHPELDWDTQDLDAYQLEHKRLQLKYYMRDGRSQPDMLVGELIGAQPAPDNSAVPCREVFRTLADARDIEVAAFNEDSRCWHIHTKHQVKHRLVEAAQQVVDGCWKVDVFPPAWTRKSGCMLQATEFFVGQMYDESFMDSMDAKETDRYVLFRGGLTLDRDTKLVERGRRDLFITRRAGLEYPAELAAKWADELKQVFERAKAYEQGFLTAPLNGYPVMLSETFKDLAERLEVVQVLYSFWESWPMVTFILKQTARSLFCREGYEEFLIHMGEGANGKGLWTQIVATLFGEYCHLPSMDTFCTAFNPSNATPNLLEIRARRFLMVTEAEGASKVRSGFVKTLRDPTSEITCRNLYKSNVTFQPRFLLNMSSNVEVRFTSTDGGIGRSLTVVPWPFKFVQNPIKANERPVRTDFKYDPDLRRRLAEELLVLLVAVDEVFLKQKAPGTTIFPRPQVVEEASNNNMETSAKTLWHDFCQQLAVAQHAGEASTQSTIIFAWTNFCRAVATKAEAIAVLEENLEKVRSQGQRYFRFKGHARGWLKLAEQVP</sequence>
<dbReference type="PROSITE" id="PS51206">
    <property type="entry name" value="SF3_HELICASE_1"/>
    <property type="match status" value="1"/>
</dbReference>
<keyword evidence="7" id="KW-1185">Reference proteome</keyword>
<dbReference type="OrthoDB" id="2375545at2759"/>
<dbReference type="Proteomes" id="UP000604046">
    <property type="component" value="Unassembled WGS sequence"/>
</dbReference>
<dbReference type="PANTHER" id="PTHR35372">
    <property type="entry name" value="ATP BINDING PROTEIN-RELATED"/>
    <property type="match status" value="1"/>
</dbReference>
<keyword evidence="3" id="KW-0067">ATP-binding</keyword>
<dbReference type="GO" id="GO:0005524">
    <property type="term" value="F:ATP binding"/>
    <property type="evidence" value="ECO:0007669"/>
    <property type="project" value="UniProtKB-KW"/>
</dbReference>
<dbReference type="InterPro" id="IPR014015">
    <property type="entry name" value="Helicase_SF3_DNA-vir"/>
</dbReference>
<name>A0A812N908_9DINO</name>
<gene>
    <name evidence="6" type="ORF">SNAT2548_LOCUS15866</name>
</gene>
<comment type="caution">
    <text evidence="6">The sequence shown here is derived from an EMBL/GenBank/DDBJ whole genome shotgun (WGS) entry which is preliminary data.</text>
</comment>
<dbReference type="GO" id="GO:0016787">
    <property type="term" value="F:hydrolase activity"/>
    <property type="evidence" value="ECO:0007669"/>
    <property type="project" value="UniProtKB-KW"/>
</dbReference>
<feature type="domain" description="SF3 helicase" evidence="5">
    <location>
        <begin position="637"/>
        <end position="811"/>
    </location>
</feature>
<dbReference type="EMBL" id="CAJNDS010002067">
    <property type="protein sequence ID" value="CAE7301643.1"/>
    <property type="molecule type" value="Genomic_DNA"/>
</dbReference>
<evidence type="ECO:0000256" key="2">
    <source>
        <dbReference type="ARBA" id="ARBA00022801"/>
    </source>
</evidence>
<evidence type="ECO:0000313" key="7">
    <source>
        <dbReference type="Proteomes" id="UP000604046"/>
    </source>
</evidence>
<dbReference type="AlphaFoldDB" id="A0A812N908"/>
<proteinExistence type="predicted"/>
<evidence type="ECO:0000256" key="3">
    <source>
        <dbReference type="ARBA" id="ARBA00022840"/>
    </source>
</evidence>